<keyword evidence="4" id="KW-1185">Reference proteome</keyword>
<organism evidence="3 4">
    <name type="scientific">Ramlibacter agri</name>
    <dbReference type="NCBI Taxonomy" id="2728837"/>
    <lineage>
        <taxon>Bacteria</taxon>
        <taxon>Pseudomonadati</taxon>
        <taxon>Pseudomonadota</taxon>
        <taxon>Betaproteobacteria</taxon>
        <taxon>Burkholderiales</taxon>
        <taxon>Comamonadaceae</taxon>
        <taxon>Ramlibacter</taxon>
    </lineage>
</organism>
<feature type="region of interest" description="Disordered" evidence="1">
    <location>
        <begin position="1"/>
        <end position="21"/>
    </location>
</feature>
<dbReference type="InterPro" id="IPR002931">
    <property type="entry name" value="Transglutaminase-like"/>
</dbReference>
<accession>A0A848H1I4</accession>
<evidence type="ECO:0000259" key="2">
    <source>
        <dbReference type="Pfam" id="PF01841"/>
    </source>
</evidence>
<protein>
    <submittedName>
        <fullName evidence="3">Transglutaminase family protein</fullName>
    </submittedName>
</protein>
<dbReference type="SUPFAM" id="SSF54001">
    <property type="entry name" value="Cysteine proteinases"/>
    <property type="match status" value="1"/>
</dbReference>
<feature type="domain" description="Transglutaminase-like" evidence="2">
    <location>
        <begin position="43"/>
        <end position="146"/>
    </location>
</feature>
<dbReference type="AlphaFoldDB" id="A0A848H1I4"/>
<proteinExistence type="predicted"/>
<name>A0A848H1I4_9BURK</name>
<reference evidence="3 4" key="1">
    <citation type="submission" date="2020-04" db="EMBL/GenBank/DDBJ databases">
        <title>Ramlibacter sp. G-1-2-2 isolated from soil.</title>
        <authorList>
            <person name="Dahal R.H."/>
        </authorList>
    </citation>
    <scope>NUCLEOTIDE SEQUENCE [LARGE SCALE GENOMIC DNA]</scope>
    <source>
        <strain evidence="3 4">G-1-2-2</strain>
    </source>
</reference>
<dbReference type="Pfam" id="PF01841">
    <property type="entry name" value="Transglut_core"/>
    <property type="match status" value="1"/>
</dbReference>
<evidence type="ECO:0000313" key="3">
    <source>
        <dbReference type="EMBL" id="NML44675.1"/>
    </source>
</evidence>
<dbReference type="InterPro" id="IPR038765">
    <property type="entry name" value="Papain-like_cys_pep_sf"/>
</dbReference>
<gene>
    <name evidence="3" type="ORF">HHL11_13000</name>
</gene>
<dbReference type="Gene3D" id="3.10.620.30">
    <property type="match status" value="1"/>
</dbReference>
<dbReference type="RefSeq" id="WP_169418785.1">
    <property type="nucleotide sequence ID" value="NZ_JABBFX010000001.1"/>
</dbReference>
<comment type="caution">
    <text evidence="3">The sequence shown here is derived from an EMBL/GenBank/DDBJ whole genome shotgun (WGS) entry which is preliminary data.</text>
</comment>
<evidence type="ECO:0000256" key="1">
    <source>
        <dbReference type="SAM" id="MobiDB-lite"/>
    </source>
</evidence>
<evidence type="ECO:0000313" key="4">
    <source>
        <dbReference type="Proteomes" id="UP000541185"/>
    </source>
</evidence>
<dbReference type="Proteomes" id="UP000541185">
    <property type="component" value="Unassembled WGS sequence"/>
</dbReference>
<dbReference type="EMBL" id="JABBFX010000001">
    <property type="protein sequence ID" value="NML44675.1"/>
    <property type="molecule type" value="Genomic_DNA"/>
</dbReference>
<sequence length="253" mass="28257">MPEAQGLIDVPAVPSPGDPPAAWRASTPLLDLEDPRLRLRVQSLTQLCIGEREKALAVYRFVKRIPFAKPFKMRLHTAREVLGQACGDAADKATLLVAMLRIAGLPARMRFVTLHGDILRGLVPRAMVPTRPIVEVWCAGRWLATDSYLYDAAYGAAARQRLRALGWQVGYGMHVDGQLLWDGARDAWVNACPPGDDPLLLEDHGCFCDPLEFTSSEAYRARHRRLPRALQWNLVAHRMDRAIHNLRRGGARS</sequence>